<dbReference type="HOGENOM" id="CLU_1216876_0_0_1"/>
<organism evidence="1 2">
    <name type="scientific">Tetrahymena thermophila (strain SB210)</name>
    <dbReference type="NCBI Taxonomy" id="312017"/>
    <lineage>
        <taxon>Eukaryota</taxon>
        <taxon>Sar</taxon>
        <taxon>Alveolata</taxon>
        <taxon>Ciliophora</taxon>
        <taxon>Intramacronucleata</taxon>
        <taxon>Oligohymenophorea</taxon>
        <taxon>Hymenostomatida</taxon>
        <taxon>Tetrahymenina</taxon>
        <taxon>Tetrahymenidae</taxon>
        <taxon>Tetrahymena</taxon>
    </lineage>
</organism>
<gene>
    <name evidence="1" type="ORF">TTHERM_00191810</name>
</gene>
<dbReference type="KEGG" id="tet:TTHERM_00191810"/>
<evidence type="ECO:0000313" key="2">
    <source>
        <dbReference type="Proteomes" id="UP000009168"/>
    </source>
</evidence>
<reference evidence="2" key="1">
    <citation type="journal article" date="2006" name="PLoS Biol.">
        <title>Macronuclear genome sequence of the ciliate Tetrahymena thermophila, a model eukaryote.</title>
        <authorList>
            <person name="Eisen J.A."/>
            <person name="Coyne R.S."/>
            <person name="Wu M."/>
            <person name="Wu D."/>
            <person name="Thiagarajan M."/>
            <person name="Wortman J.R."/>
            <person name="Badger J.H."/>
            <person name="Ren Q."/>
            <person name="Amedeo P."/>
            <person name="Jones K.M."/>
            <person name="Tallon L.J."/>
            <person name="Delcher A.L."/>
            <person name="Salzberg S.L."/>
            <person name="Silva J.C."/>
            <person name="Haas B.J."/>
            <person name="Majoros W.H."/>
            <person name="Farzad M."/>
            <person name="Carlton J.M."/>
            <person name="Smith R.K. Jr."/>
            <person name="Garg J."/>
            <person name="Pearlman R.E."/>
            <person name="Karrer K.M."/>
            <person name="Sun L."/>
            <person name="Manning G."/>
            <person name="Elde N.C."/>
            <person name="Turkewitz A.P."/>
            <person name="Asai D.J."/>
            <person name="Wilkes D.E."/>
            <person name="Wang Y."/>
            <person name="Cai H."/>
            <person name="Collins K."/>
            <person name="Stewart B.A."/>
            <person name="Lee S.R."/>
            <person name="Wilamowska K."/>
            <person name="Weinberg Z."/>
            <person name="Ruzzo W.L."/>
            <person name="Wloga D."/>
            <person name="Gaertig J."/>
            <person name="Frankel J."/>
            <person name="Tsao C.-C."/>
            <person name="Gorovsky M.A."/>
            <person name="Keeling P.J."/>
            <person name="Waller R.F."/>
            <person name="Patron N.J."/>
            <person name="Cherry J.M."/>
            <person name="Stover N.A."/>
            <person name="Krieger C.J."/>
            <person name="del Toro C."/>
            <person name="Ryder H.F."/>
            <person name="Williamson S.C."/>
            <person name="Barbeau R.A."/>
            <person name="Hamilton E.P."/>
            <person name="Orias E."/>
        </authorList>
    </citation>
    <scope>NUCLEOTIDE SEQUENCE [LARGE SCALE GENOMIC DNA]</scope>
    <source>
        <strain evidence="2">SB210</strain>
    </source>
</reference>
<name>I7LV24_TETTS</name>
<dbReference type="GeneID" id="7837492"/>
<evidence type="ECO:0000313" key="1">
    <source>
        <dbReference type="EMBL" id="EAR96512.1"/>
    </source>
</evidence>
<dbReference type="InParanoid" id="I7LV24"/>
<protein>
    <submittedName>
        <fullName evidence="1">Uncharacterized protein</fullName>
    </submittedName>
</protein>
<dbReference type="EMBL" id="GG662693">
    <property type="protein sequence ID" value="EAR96512.1"/>
    <property type="molecule type" value="Genomic_DNA"/>
</dbReference>
<keyword evidence="2" id="KW-1185">Reference proteome</keyword>
<accession>I7LV24</accession>
<dbReference type="Proteomes" id="UP000009168">
    <property type="component" value="Unassembled WGS sequence"/>
</dbReference>
<proteinExistence type="predicted"/>
<dbReference type="RefSeq" id="XP_001016757.1">
    <property type="nucleotide sequence ID" value="XM_001016757.1"/>
</dbReference>
<sequence>MNPEQYGSELLQQYENMIANVAEWRTNIYNILHLAQWKKQQSPRMQSDISLIQNALTIPQNYDIGDFAVQQVNIMIGYKALFEQLVESHRQLIQGYQNVLSLSLLLDLEQKTMTLLTYFNYLPLSASAQCVPLVMVQTESKKNTSVCNFDESQNSFSQLPTQQTIFSSVQSLSHIESNIQDETIFNGKNSLSSITCIKEKGFEQSFSNNSSWASINSMGQSEAIIDVE</sequence>
<dbReference type="AlphaFoldDB" id="I7LV24"/>